<dbReference type="EMBL" id="RIBP01000001">
    <property type="protein sequence ID" value="TRZ40746.1"/>
    <property type="molecule type" value="Genomic_DNA"/>
</dbReference>
<evidence type="ECO:0000313" key="2">
    <source>
        <dbReference type="Proteomes" id="UP000319837"/>
    </source>
</evidence>
<evidence type="ECO:0000313" key="1">
    <source>
        <dbReference type="EMBL" id="TRZ40746.1"/>
    </source>
</evidence>
<protein>
    <submittedName>
        <fullName evidence="1">Lasso peptide biosynthesis PqqD family chaperone</fullName>
    </submittedName>
</protein>
<dbReference type="InterPro" id="IPR041881">
    <property type="entry name" value="PqqD_sf"/>
</dbReference>
<organism evidence="1 2">
    <name type="scientific">Niallia circulans</name>
    <name type="common">Bacillus circulans</name>
    <dbReference type="NCBI Taxonomy" id="1397"/>
    <lineage>
        <taxon>Bacteria</taxon>
        <taxon>Bacillati</taxon>
        <taxon>Bacillota</taxon>
        <taxon>Bacilli</taxon>
        <taxon>Bacillales</taxon>
        <taxon>Bacillaceae</taxon>
        <taxon>Niallia</taxon>
    </lineage>
</organism>
<dbReference type="InterPro" id="IPR008792">
    <property type="entry name" value="PQQD"/>
</dbReference>
<proteinExistence type="predicted"/>
<dbReference type="Pfam" id="PF05402">
    <property type="entry name" value="PqqD"/>
    <property type="match status" value="1"/>
</dbReference>
<dbReference type="NCBIfam" id="NF033536">
    <property type="entry name" value="lasso_PqqD_Bac"/>
    <property type="match status" value="1"/>
</dbReference>
<dbReference type="Proteomes" id="UP000319837">
    <property type="component" value="Unassembled WGS sequence"/>
</dbReference>
<reference evidence="2" key="1">
    <citation type="submission" date="2018-10" db="EMBL/GenBank/DDBJ databases">
        <title>FDA dAtabase for Regulatory Grade micrObial Sequences (FDA-ARGOS): Supporting development and validation of Infectious Disease Dx tests.</title>
        <authorList>
            <person name="Minogue T."/>
            <person name="Wolcott M."/>
            <person name="Wasieloski L."/>
            <person name="Aguilar W."/>
            <person name="Moore D."/>
            <person name="Tallon L."/>
            <person name="Sadzewicz L."/>
            <person name="Sengamalay N."/>
            <person name="Ott S."/>
            <person name="Godinez A."/>
            <person name="Nagaraj S."/>
            <person name="Vavikolanu K."/>
            <person name="Vyas G."/>
            <person name="Nadendla S."/>
            <person name="George J."/>
            <person name="Sichtig H."/>
        </authorList>
    </citation>
    <scope>NUCLEOTIDE SEQUENCE [LARGE SCALE GENOMIC DNA]</scope>
    <source>
        <strain evidence="2">FDAARGOS_343</strain>
    </source>
</reference>
<dbReference type="Gene3D" id="1.10.10.1150">
    <property type="entry name" value="Coenzyme PQQ synthesis protein D (PqqD)"/>
    <property type="match status" value="1"/>
</dbReference>
<dbReference type="AlphaFoldDB" id="A0A553SUU1"/>
<name>A0A553SUU1_NIACI</name>
<accession>A0A553SUU1</accession>
<gene>
    <name evidence="1" type="ORF">CEQ21_06790</name>
</gene>
<comment type="caution">
    <text evidence="1">The sequence shown here is derived from an EMBL/GenBank/DDBJ whole genome shotgun (WGS) entry which is preliminary data.</text>
</comment>
<sequence length="76" mass="8585">MNGEKVMLSISNGKYYNLGTTGGAIWELISTPITFDGIIVNLTEKYDVKKEECEKEVINFLEVLWKEDLVKVSDIA</sequence>